<organism evidence="2 3">
    <name type="scientific">Cephalotus follicularis</name>
    <name type="common">Albany pitcher plant</name>
    <dbReference type="NCBI Taxonomy" id="3775"/>
    <lineage>
        <taxon>Eukaryota</taxon>
        <taxon>Viridiplantae</taxon>
        <taxon>Streptophyta</taxon>
        <taxon>Embryophyta</taxon>
        <taxon>Tracheophyta</taxon>
        <taxon>Spermatophyta</taxon>
        <taxon>Magnoliopsida</taxon>
        <taxon>eudicotyledons</taxon>
        <taxon>Gunneridae</taxon>
        <taxon>Pentapetalae</taxon>
        <taxon>rosids</taxon>
        <taxon>fabids</taxon>
        <taxon>Oxalidales</taxon>
        <taxon>Cephalotaceae</taxon>
        <taxon>Cephalotus</taxon>
    </lineage>
</organism>
<dbReference type="InParanoid" id="A0A1Q3CZG1"/>
<reference evidence="3" key="1">
    <citation type="submission" date="2016-04" db="EMBL/GenBank/DDBJ databases">
        <title>Cephalotus genome sequencing.</title>
        <authorList>
            <person name="Fukushima K."/>
            <person name="Hasebe M."/>
            <person name="Fang X."/>
        </authorList>
    </citation>
    <scope>NUCLEOTIDE SEQUENCE [LARGE SCALE GENOMIC DNA]</scope>
    <source>
        <strain evidence="3">cv. St1</strain>
    </source>
</reference>
<dbReference type="OrthoDB" id="755797at2759"/>
<feature type="region of interest" description="Disordered" evidence="1">
    <location>
        <begin position="148"/>
        <end position="173"/>
    </location>
</feature>
<dbReference type="Proteomes" id="UP000187406">
    <property type="component" value="Unassembled WGS sequence"/>
</dbReference>
<feature type="region of interest" description="Disordered" evidence="1">
    <location>
        <begin position="74"/>
        <end position="135"/>
    </location>
</feature>
<comment type="caution">
    <text evidence="2">The sequence shown here is derived from an EMBL/GenBank/DDBJ whole genome shotgun (WGS) entry which is preliminary data.</text>
</comment>
<evidence type="ECO:0000313" key="2">
    <source>
        <dbReference type="EMBL" id="GAV85545.1"/>
    </source>
</evidence>
<gene>
    <name evidence="2" type="ORF">CFOL_v3_28981</name>
</gene>
<evidence type="ECO:0000256" key="1">
    <source>
        <dbReference type="SAM" id="MobiDB-lite"/>
    </source>
</evidence>
<proteinExistence type="predicted"/>
<dbReference type="PANTHER" id="PTHR37708:SF2">
    <property type="entry name" value="HOMEOBOX HOX-B3-LIKE PROTEIN"/>
    <property type="match status" value="1"/>
</dbReference>
<protein>
    <submittedName>
        <fullName evidence="2">Uncharacterized protein</fullName>
    </submittedName>
</protein>
<dbReference type="FunCoup" id="A0A1Q3CZG1">
    <property type="interactions" value="286"/>
</dbReference>
<evidence type="ECO:0000313" key="3">
    <source>
        <dbReference type="Proteomes" id="UP000187406"/>
    </source>
</evidence>
<dbReference type="AlphaFoldDB" id="A0A1Q3CZG1"/>
<dbReference type="PANTHER" id="PTHR37708">
    <property type="entry name" value="HOMEOBOX HOX-B3-LIKE PROTEIN"/>
    <property type="match status" value="1"/>
</dbReference>
<feature type="compositionally biased region" description="Low complexity" evidence="1">
    <location>
        <begin position="158"/>
        <end position="169"/>
    </location>
</feature>
<accession>A0A1Q3CZG1</accession>
<keyword evidence="3" id="KW-1185">Reference proteome</keyword>
<dbReference type="EMBL" id="BDDD01003608">
    <property type="protein sequence ID" value="GAV85545.1"/>
    <property type="molecule type" value="Genomic_DNA"/>
</dbReference>
<name>A0A1Q3CZG1_CEPFO</name>
<sequence>MAETLQQKPNIQSLIHALDPISLILSSNSHHPPLPLNFTTDNFYYTMERGPRYKAYADLRESKLIFKKLRRQETDEFPPLPPPPPQQQQQESKRTPLKKQVKFQESPSIKRRGSPSVLTQSVPDFSATLRKENRKPSATLASTMELTPPMKRNNGVLSSSCRGSKSTSSAGEKRGLLMARKSYASVEELKGLASAVGSAINAESRVGRRGVINGGGTFKAVLGYKHY</sequence>